<dbReference type="Proteomes" id="UP000095286">
    <property type="component" value="Unplaced"/>
</dbReference>
<protein>
    <submittedName>
        <fullName evidence="2">GOLD domain-containing protein</fullName>
    </submittedName>
</protein>
<proteinExistence type="predicted"/>
<organism evidence="1 2">
    <name type="scientific">Rhabditophanes sp. KR3021</name>
    <dbReference type="NCBI Taxonomy" id="114890"/>
    <lineage>
        <taxon>Eukaryota</taxon>
        <taxon>Metazoa</taxon>
        <taxon>Ecdysozoa</taxon>
        <taxon>Nematoda</taxon>
        <taxon>Chromadorea</taxon>
        <taxon>Rhabditida</taxon>
        <taxon>Tylenchina</taxon>
        <taxon>Panagrolaimomorpha</taxon>
        <taxon>Strongyloidoidea</taxon>
        <taxon>Alloionematidae</taxon>
        <taxon>Rhabditophanes</taxon>
    </lineage>
</organism>
<name>A0AC35UI98_9BILA</name>
<evidence type="ECO:0000313" key="1">
    <source>
        <dbReference type="Proteomes" id="UP000095286"/>
    </source>
</evidence>
<reference evidence="2" key="1">
    <citation type="submission" date="2016-11" db="UniProtKB">
        <authorList>
            <consortium name="WormBaseParasite"/>
        </authorList>
    </citation>
    <scope>IDENTIFICATION</scope>
    <source>
        <strain evidence="2">KR3021</strain>
    </source>
</reference>
<dbReference type="WBParaSite" id="RSKR_0001134800.1">
    <property type="protein sequence ID" value="RSKR_0001134800.1"/>
    <property type="gene ID" value="RSKR_0001134800"/>
</dbReference>
<accession>A0AC35UI98</accession>
<sequence length="156" mass="18327">MTAPNQEAMINELDAKSGYHNIDTAKNGLGTYKMCFYDYKGADHDFRVYFSFYALREERPVGTEKVDDKMQNSLKSIHRSFYEIENTQRHHSISKRKHRNLIEDNFSKTWILTLYSTILMIFVSVLNVLTLKSFFNPNGLIISFSDRFERIFKSTS</sequence>
<evidence type="ECO:0000313" key="2">
    <source>
        <dbReference type="WBParaSite" id="RSKR_0001134800.1"/>
    </source>
</evidence>